<protein>
    <submittedName>
        <fullName evidence="1">Glycosyltransferase involved in cell wall biosynthesis</fullName>
    </submittedName>
</protein>
<gene>
    <name evidence="1" type="ORF">HDF08_001916</name>
</gene>
<dbReference type="Proteomes" id="UP000564385">
    <property type="component" value="Unassembled WGS sequence"/>
</dbReference>
<accession>A0A852VFT8</accession>
<reference evidence="1 2" key="1">
    <citation type="submission" date="2020-07" db="EMBL/GenBank/DDBJ databases">
        <title>Genomic Encyclopedia of Type Strains, Phase IV (KMG-V): Genome sequencing to study the core and pangenomes of soil and plant-associated prokaryotes.</title>
        <authorList>
            <person name="Whitman W."/>
        </authorList>
    </citation>
    <scope>NUCLEOTIDE SEQUENCE [LARGE SCALE GENOMIC DNA]</scope>
    <source>
        <strain evidence="1 2">M8UP22</strain>
    </source>
</reference>
<dbReference type="PANTHER" id="PTHR45947:SF13">
    <property type="entry name" value="TRANSFERASE"/>
    <property type="match status" value="1"/>
</dbReference>
<dbReference type="GO" id="GO:0016757">
    <property type="term" value="F:glycosyltransferase activity"/>
    <property type="evidence" value="ECO:0007669"/>
    <property type="project" value="TreeGrafter"/>
</dbReference>
<dbReference type="SUPFAM" id="SSF53756">
    <property type="entry name" value="UDP-Glycosyltransferase/glycogen phosphorylase"/>
    <property type="match status" value="1"/>
</dbReference>
<organism evidence="1 2">
    <name type="scientific">Tunturiibacter lichenicola</name>
    <dbReference type="NCBI Taxonomy" id="2051959"/>
    <lineage>
        <taxon>Bacteria</taxon>
        <taxon>Pseudomonadati</taxon>
        <taxon>Acidobacteriota</taxon>
        <taxon>Terriglobia</taxon>
        <taxon>Terriglobales</taxon>
        <taxon>Acidobacteriaceae</taxon>
        <taxon>Tunturiibacter</taxon>
    </lineage>
</organism>
<evidence type="ECO:0000313" key="2">
    <source>
        <dbReference type="Proteomes" id="UP000564385"/>
    </source>
</evidence>
<dbReference type="Pfam" id="PF13692">
    <property type="entry name" value="Glyco_trans_1_4"/>
    <property type="match status" value="1"/>
</dbReference>
<dbReference type="AlphaFoldDB" id="A0A852VFT8"/>
<dbReference type="Gene3D" id="3.40.50.2000">
    <property type="entry name" value="Glycogen Phosphorylase B"/>
    <property type="match status" value="2"/>
</dbReference>
<dbReference type="EMBL" id="JACCCU010000001">
    <property type="protein sequence ID" value="NYF89849.1"/>
    <property type="molecule type" value="Genomic_DNA"/>
</dbReference>
<dbReference type="PANTHER" id="PTHR45947">
    <property type="entry name" value="SULFOQUINOVOSYL TRANSFERASE SQD2"/>
    <property type="match status" value="1"/>
</dbReference>
<dbReference type="InterPro" id="IPR050194">
    <property type="entry name" value="Glycosyltransferase_grp1"/>
</dbReference>
<sequence length="392" mass="43970">MRILFLHNRYIYRGGEDESREQEISMLRSRGEEVIEYVLDNAEIRSENLITVGLQSIWNSKEFDNIKQLIRSERPDIMKVDNFFPRLSPSIFRAAKEMGIPTALSVRNYRLVCPSANLFRDGHVCTTCVGSKVALSAIQHRCYRKSYLQSAAVVASNVYAHLRGVWGDSVDRFIAVSSFVKQQLVAGGFPEDRIIVKPNFISDTGVGDGSGGYGLYVGRLTEEKGVRSLLKAWKNILQPVRLKLIGDGPLESIVREASEADSRIEYLGRRSLSDVCEYLGNAAFLIFPSEWYEPFGRTIVEAYSKGTPVIAAATPPMQAMVEDGVTGLLYRPGDSVELASVVSSLTSDPDRLRSLRLQARARYLALYTEEQNYQQLMAAFQECIEAHRPSYV</sequence>
<comment type="caution">
    <text evidence="1">The sequence shown here is derived from an EMBL/GenBank/DDBJ whole genome shotgun (WGS) entry which is preliminary data.</text>
</comment>
<evidence type="ECO:0000313" key="1">
    <source>
        <dbReference type="EMBL" id="NYF89849.1"/>
    </source>
</evidence>
<name>A0A852VFT8_9BACT</name>
<proteinExistence type="predicted"/>